<gene>
    <name evidence="3" type="ORF">GALMADRAFT_150796</name>
</gene>
<dbReference type="EMBL" id="KL142368">
    <property type="protein sequence ID" value="KDR83718.1"/>
    <property type="molecule type" value="Genomic_DNA"/>
</dbReference>
<feature type="compositionally biased region" description="Basic residues" evidence="1">
    <location>
        <begin position="933"/>
        <end position="945"/>
    </location>
</feature>
<feature type="compositionally biased region" description="Acidic residues" evidence="1">
    <location>
        <begin position="831"/>
        <end position="860"/>
    </location>
</feature>
<dbReference type="Pfam" id="PF12828">
    <property type="entry name" value="PXB"/>
    <property type="match status" value="1"/>
</dbReference>
<dbReference type="Pfam" id="PF00787">
    <property type="entry name" value="PX"/>
    <property type="match status" value="1"/>
</dbReference>
<dbReference type="AlphaFoldDB" id="A0A067TXF0"/>
<feature type="region of interest" description="Disordered" evidence="1">
    <location>
        <begin position="831"/>
        <end position="1056"/>
    </location>
</feature>
<dbReference type="GO" id="GO:0035091">
    <property type="term" value="F:phosphatidylinositol binding"/>
    <property type="evidence" value="ECO:0007669"/>
    <property type="project" value="InterPro"/>
</dbReference>
<feature type="compositionally biased region" description="Low complexity" evidence="1">
    <location>
        <begin position="1020"/>
        <end position="1033"/>
    </location>
</feature>
<feature type="compositionally biased region" description="Basic and acidic residues" evidence="1">
    <location>
        <begin position="244"/>
        <end position="260"/>
    </location>
</feature>
<keyword evidence="4" id="KW-1185">Reference proteome</keyword>
<feature type="region of interest" description="Disordered" evidence="1">
    <location>
        <begin position="244"/>
        <end position="313"/>
    </location>
</feature>
<dbReference type="OrthoDB" id="2117459at2759"/>
<accession>A0A067TXF0</accession>
<dbReference type="Gene3D" id="3.30.1520.10">
    <property type="entry name" value="Phox-like domain"/>
    <property type="match status" value="1"/>
</dbReference>
<dbReference type="InterPro" id="IPR047168">
    <property type="entry name" value="LEC1-like"/>
</dbReference>
<feature type="compositionally biased region" description="Polar residues" evidence="1">
    <location>
        <begin position="1"/>
        <end position="10"/>
    </location>
</feature>
<dbReference type="PANTHER" id="PTHR47185">
    <property type="entry name" value="PX DOMAIN-CONTAINING PROTEIN YPR097W"/>
    <property type="match status" value="1"/>
</dbReference>
<feature type="compositionally biased region" description="Pro residues" evidence="1">
    <location>
        <begin position="991"/>
        <end position="1000"/>
    </location>
</feature>
<proteinExistence type="predicted"/>
<dbReference type="InterPro" id="IPR001683">
    <property type="entry name" value="PX_dom"/>
</dbReference>
<dbReference type="STRING" id="685588.A0A067TXF0"/>
<dbReference type="Proteomes" id="UP000027222">
    <property type="component" value="Unassembled WGS sequence"/>
</dbReference>
<dbReference type="HOGENOM" id="CLU_007739_0_0_1"/>
<evidence type="ECO:0000256" key="1">
    <source>
        <dbReference type="SAM" id="MobiDB-lite"/>
    </source>
</evidence>
<dbReference type="Pfam" id="PF12825">
    <property type="entry name" value="DUF3818"/>
    <property type="match status" value="1"/>
</dbReference>
<feature type="domain" description="PX" evidence="2">
    <location>
        <begin position="192"/>
        <end position="350"/>
    </location>
</feature>
<reference evidence="4" key="1">
    <citation type="journal article" date="2014" name="Proc. Natl. Acad. Sci. U.S.A.">
        <title>Extensive sampling of basidiomycete genomes demonstrates inadequacy of the white-rot/brown-rot paradigm for wood decay fungi.</title>
        <authorList>
            <person name="Riley R."/>
            <person name="Salamov A.A."/>
            <person name="Brown D.W."/>
            <person name="Nagy L.G."/>
            <person name="Floudas D."/>
            <person name="Held B.W."/>
            <person name="Levasseur A."/>
            <person name="Lombard V."/>
            <person name="Morin E."/>
            <person name="Otillar R."/>
            <person name="Lindquist E.A."/>
            <person name="Sun H."/>
            <person name="LaButti K.M."/>
            <person name="Schmutz J."/>
            <person name="Jabbour D."/>
            <person name="Luo H."/>
            <person name="Baker S.E."/>
            <person name="Pisabarro A.G."/>
            <person name="Walton J.D."/>
            <person name="Blanchette R.A."/>
            <person name="Henrissat B."/>
            <person name="Martin F."/>
            <person name="Cullen D."/>
            <person name="Hibbett D.S."/>
            <person name="Grigoriev I.V."/>
        </authorList>
    </citation>
    <scope>NUCLEOTIDE SEQUENCE [LARGE SCALE GENOMIC DNA]</scope>
    <source>
        <strain evidence="4">CBS 339.88</strain>
    </source>
</reference>
<feature type="region of interest" description="Disordered" evidence="1">
    <location>
        <begin position="345"/>
        <end position="366"/>
    </location>
</feature>
<dbReference type="CDD" id="cd06869">
    <property type="entry name" value="PX_UP2_fungi"/>
    <property type="match status" value="1"/>
</dbReference>
<feature type="compositionally biased region" description="Low complexity" evidence="1">
    <location>
        <begin position="269"/>
        <end position="282"/>
    </location>
</feature>
<feature type="region of interest" description="Disordered" evidence="1">
    <location>
        <begin position="1"/>
        <end position="23"/>
    </location>
</feature>
<organism evidence="3 4">
    <name type="scientific">Galerina marginata (strain CBS 339.88)</name>
    <dbReference type="NCBI Taxonomy" id="685588"/>
    <lineage>
        <taxon>Eukaryota</taxon>
        <taxon>Fungi</taxon>
        <taxon>Dikarya</taxon>
        <taxon>Basidiomycota</taxon>
        <taxon>Agaricomycotina</taxon>
        <taxon>Agaricomycetes</taxon>
        <taxon>Agaricomycetidae</taxon>
        <taxon>Agaricales</taxon>
        <taxon>Agaricineae</taxon>
        <taxon>Strophariaceae</taxon>
        <taxon>Galerina</taxon>
    </lineage>
</organism>
<feature type="compositionally biased region" description="Basic and acidic residues" evidence="1">
    <location>
        <begin position="357"/>
        <end position="366"/>
    </location>
</feature>
<dbReference type="InterPro" id="IPR036871">
    <property type="entry name" value="PX_dom_sf"/>
</dbReference>
<protein>
    <recommendedName>
        <fullName evidence="2">PX domain-containing protein</fullName>
    </recommendedName>
</protein>
<feature type="compositionally biased region" description="Pro residues" evidence="1">
    <location>
        <begin position="965"/>
        <end position="975"/>
    </location>
</feature>
<evidence type="ECO:0000259" key="2">
    <source>
        <dbReference type="PROSITE" id="PS50195"/>
    </source>
</evidence>
<name>A0A067TXF0_GALM3</name>
<dbReference type="InterPro" id="IPR024555">
    <property type="entry name" value="PX-associated"/>
</dbReference>
<sequence length="1080" mass="121644">MPSTPDNPTNDDLKSTDDGPSDLTPLRAHYLKKSLVQLQFSRELDLITTEGPPNVSTLSYLGPPFTPPPKNTPPLDLPFLRYVFRQFVLTFPFMAAAPKDFYSQKLQPFAAAVLARNISPTSVLDDGESEKATRKKLLAKVERNLSLFVNAATKLVEPEEVVRLTQADLDRLEVLTKKRQKRMAKERDMFEVNIVSVRTVVDKGRMRSRVHEEFIIRTRRSRYPDVYVSRRYGDFRTLATELSKRHPQEEIRVPPPKDRTYVAGPPISPSARSPIAPSPLSRQYTTSTFNEYEPSSPAYASESHSPAPSRLSREKNRLTLRSYLNSLLASSAIASSPVLRSFLLSGPTTMTPDELEDAKRREEADRVREEGRKRFAKEIAGRVDGLRGAVKDVKGDIMGKDGLTHIFGTIKVTPDIRGLPANYQAVVEWARISLASTVFHMFVASDDASETFAGLKRIHGLMPYFMLKTALKITNPVSMIRNVLDLFLAQPFGGRSLLQRMFTSSLTEEVKGLEGEIEAVKEKVNDPIMCAKIRQFVYAPREIQSMFKEDALSEQMNILTIVLRSSESPVLSRAQMHRLARAHKAHLAYLQFKESLEDSDDDDGPQDEDAWLLEDLKILTQLYSRLKDREQLIELIFEGFTSELLKDIITIFYSPLAQVYRAASIADSLGDLQNFINDLIKTVEQVEELSQDDPHTTVQAFIDLIQRHEQAFYNFVHKVHSKGEGLFDSLMHWIELFLTVVREGLGEPISLEFLLPHTGKERTDILSEVDKVAHYHYKLKVLYEDKLRRRFGRAHSNEADAEDETTQALVNGVVSEIDFGDLVQGDALDLAAEETDEETSSDEDGYSSSEYETDSEEESDQSGNSLKRENKQQNLQQRATLPHSPLSPSYSKPLNSHERHPRSHHRDGLSRQALHHHPTASSSTLEQPPQPVPKRKRSLSLHRSKSMNFSLSSLSLSSRRSQDVPPVPPVPPVPSPVLSVASASRGAYPAPSRPLPPSPTTPETDEQEPPPVPSKDRPHQLQLQQHQPQHQPPRASKPAAFKKKIAEPALKPPDLHHIPKLLPVFVEMMKPLLYIKKAGA</sequence>
<dbReference type="SMART" id="SM00312">
    <property type="entry name" value="PX"/>
    <property type="match status" value="1"/>
</dbReference>
<feature type="compositionally biased region" description="Low complexity" evidence="1">
    <location>
        <begin position="950"/>
        <end position="959"/>
    </location>
</feature>
<dbReference type="SUPFAM" id="SSF64268">
    <property type="entry name" value="PX domain"/>
    <property type="match status" value="1"/>
</dbReference>
<evidence type="ECO:0000313" key="4">
    <source>
        <dbReference type="Proteomes" id="UP000027222"/>
    </source>
</evidence>
<dbReference type="PANTHER" id="PTHR47185:SF1">
    <property type="entry name" value="PX DOMAIN-CONTAINING PROTEIN YPR097W"/>
    <property type="match status" value="1"/>
</dbReference>
<dbReference type="InterPro" id="IPR024554">
    <property type="entry name" value="LEC1-like_C"/>
</dbReference>
<evidence type="ECO:0000313" key="3">
    <source>
        <dbReference type="EMBL" id="KDR83718.1"/>
    </source>
</evidence>
<dbReference type="PROSITE" id="PS50195">
    <property type="entry name" value="PX"/>
    <property type="match status" value="1"/>
</dbReference>